<evidence type="ECO:0000256" key="4">
    <source>
        <dbReference type="ARBA" id="ARBA00022691"/>
    </source>
</evidence>
<dbReference type="Proteomes" id="UP000234254">
    <property type="component" value="Unassembled WGS sequence"/>
</dbReference>
<keyword evidence="3" id="KW-0808">Transferase</keyword>
<evidence type="ECO:0000313" key="5">
    <source>
        <dbReference type="EMBL" id="PKY05555.1"/>
    </source>
</evidence>
<reference evidence="5" key="1">
    <citation type="submission" date="2016-12" db="EMBL/GenBank/DDBJ databases">
        <title>The genomes of Aspergillus section Nigri reveals drivers in fungal speciation.</title>
        <authorList>
            <consortium name="DOE Joint Genome Institute"/>
            <person name="Vesth T.C."/>
            <person name="Nybo J."/>
            <person name="Theobald S."/>
            <person name="Brandl J."/>
            <person name="Frisvad J.C."/>
            <person name="Nielsen K.F."/>
            <person name="Lyhne E.K."/>
            <person name="Kogle M.E."/>
            <person name="Kuo A."/>
            <person name="Riley R."/>
            <person name="Clum A."/>
            <person name="Nolan M."/>
            <person name="Lipzen A."/>
            <person name="Salamov A."/>
            <person name="Henrissat B."/>
            <person name="Wiebenga A."/>
            <person name="De vries R.P."/>
            <person name="Grigoriev I.V."/>
            <person name="Mortensen U.H."/>
            <person name="Andersen M.R."/>
            <person name="Baker S.E."/>
        </authorList>
    </citation>
    <scope>NUCLEOTIDE SEQUENCE</scope>
    <source>
        <strain evidence="5">IBT 28561</strain>
    </source>
</reference>
<dbReference type="PANTHER" id="PTHR32183">
    <property type="match status" value="1"/>
</dbReference>
<dbReference type="Pfam" id="PF05724">
    <property type="entry name" value="TPMT"/>
    <property type="match status" value="1"/>
</dbReference>
<dbReference type="VEuPathDB" id="FungiDB:P168DRAFT_295985"/>
<sequence>MSSLQILDPRSEAISRYGDEPIESQDEFNGVGASTNDRWAALWNEGFIPWDQGQPHPALEDTLQTRKDLLGESVFVHDPVLGRQRRKRALVPGCGTGYDVLLLASFGYDAVGLEVSAEAVRVCHQYARENGEKYPVRDESVGAGRVRFVEGDFFKDDWLKEVVEGEHGFELFYDHTFFCALNPSMRASWSLRYSQLISSQPDSCLVCLEFPTNKPPASGGPPFGVAPEVYTSVLEPPAEEGAQSGESRRYFRRIAHWQPERTHGMGQGSDWVSVWKII</sequence>
<dbReference type="CDD" id="cd02440">
    <property type="entry name" value="AdoMet_MTases"/>
    <property type="match status" value="1"/>
</dbReference>
<keyword evidence="2 5" id="KW-0489">Methyltransferase</keyword>
<keyword evidence="6" id="KW-1185">Reference proteome</keyword>
<proteinExistence type="predicted"/>
<dbReference type="EMBL" id="MSFM01000004">
    <property type="protein sequence ID" value="PKY05555.1"/>
    <property type="molecule type" value="Genomic_DNA"/>
</dbReference>
<evidence type="ECO:0000313" key="6">
    <source>
        <dbReference type="Proteomes" id="UP000234254"/>
    </source>
</evidence>
<organism evidence="5 6">
    <name type="scientific">Aspergillus campestris (strain IBT 28561)</name>
    <dbReference type="NCBI Taxonomy" id="1392248"/>
    <lineage>
        <taxon>Eukaryota</taxon>
        <taxon>Fungi</taxon>
        <taxon>Dikarya</taxon>
        <taxon>Ascomycota</taxon>
        <taxon>Pezizomycotina</taxon>
        <taxon>Eurotiomycetes</taxon>
        <taxon>Eurotiomycetidae</taxon>
        <taxon>Eurotiales</taxon>
        <taxon>Aspergillaceae</taxon>
        <taxon>Aspergillus</taxon>
        <taxon>Aspergillus subgen. Circumdati</taxon>
    </lineage>
</organism>
<gene>
    <name evidence="5" type="ORF">P168DRAFT_295985</name>
</gene>
<accession>A0A2I1D6Q8</accession>
<dbReference type="AlphaFoldDB" id="A0A2I1D6Q8"/>
<dbReference type="GO" id="GO:0008757">
    <property type="term" value="F:S-adenosylmethionine-dependent methyltransferase activity"/>
    <property type="evidence" value="ECO:0007669"/>
    <property type="project" value="InterPro"/>
</dbReference>
<dbReference type="Gene3D" id="3.40.50.150">
    <property type="entry name" value="Vaccinia Virus protein VP39"/>
    <property type="match status" value="1"/>
</dbReference>
<evidence type="ECO:0000256" key="2">
    <source>
        <dbReference type="ARBA" id="ARBA00022603"/>
    </source>
</evidence>
<dbReference type="GeneID" id="36545609"/>
<dbReference type="PROSITE" id="PS51585">
    <property type="entry name" value="SAM_MT_TPMT"/>
    <property type="match status" value="1"/>
</dbReference>
<dbReference type="RefSeq" id="XP_024694149.1">
    <property type="nucleotide sequence ID" value="XM_024838085.1"/>
</dbReference>
<dbReference type="GO" id="GO:0032259">
    <property type="term" value="P:methylation"/>
    <property type="evidence" value="ECO:0007669"/>
    <property type="project" value="UniProtKB-KW"/>
</dbReference>
<keyword evidence="4" id="KW-0949">S-adenosyl-L-methionine</keyword>
<comment type="caution">
    <text evidence="5">The sequence shown here is derived from an EMBL/GenBank/DDBJ whole genome shotgun (WGS) entry which is preliminary data.</text>
</comment>
<dbReference type="InterPro" id="IPR008854">
    <property type="entry name" value="TPMT"/>
</dbReference>
<keyword evidence="1" id="KW-0597">Phosphoprotein</keyword>
<evidence type="ECO:0000256" key="1">
    <source>
        <dbReference type="ARBA" id="ARBA00022553"/>
    </source>
</evidence>
<protein>
    <submittedName>
        <fullName evidence="5">Thiol methyltransferase</fullName>
    </submittedName>
</protein>
<dbReference type="OrthoDB" id="276151at2759"/>
<dbReference type="PANTHER" id="PTHR32183:SF11">
    <property type="entry name" value="THIOL METHYLTRANSFERASE 2-RELATED"/>
    <property type="match status" value="1"/>
</dbReference>
<dbReference type="InterPro" id="IPR029063">
    <property type="entry name" value="SAM-dependent_MTases_sf"/>
</dbReference>
<evidence type="ECO:0000256" key="3">
    <source>
        <dbReference type="ARBA" id="ARBA00022679"/>
    </source>
</evidence>
<name>A0A2I1D6Q8_ASPC2</name>
<dbReference type="SUPFAM" id="SSF53335">
    <property type="entry name" value="S-adenosyl-L-methionine-dependent methyltransferases"/>
    <property type="match status" value="1"/>
</dbReference>